<feature type="region of interest" description="Disordered" evidence="1">
    <location>
        <begin position="1"/>
        <end position="39"/>
    </location>
</feature>
<sequence length="263" mass="29044">MHPNTIRHRSSSSSHQHYQNPHPLVSRHASSDSELSSPSVRLNRMHPYAQSLPSRSSGHPVSRHVIANSPLYPPLGTYNAAPILSAPPMLHYSISPYSPIPLPSQNTVGGPISLHPLLRASSSSYLSQSHDSSSASPAALIDLDLSASETVQSALMMAAGAEIFNPATQPPLPSLTITHPLLPWFITVHRSVSEHVTVLDVLRTICKDLKKRVKRRRGNHQSEPGLESWEDRSLRWELLQGRNRFRGLKEVASGEDVWELITE</sequence>
<dbReference type="AlphaFoldDB" id="A0AA38P6G1"/>
<accession>A0AA38P6G1</accession>
<proteinExistence type="predicted"/>
<protein>
    <recommendedName>
        <fullName evidence="2">DUF6699 domain-containing protein</fullName>
    </recommendedName>
</protein>
<feature type="domain" description="DUF6699" evidence="2">
    <location>
        <begin position="158"/>
        <end position="250"/>
    </location>
</feature>
<feature type="compositionally biased region" description="Basic residues" evidence="1">
    <location>
        <begin position="1"/>
        <end position="10"/>
    </location>
</feature>
<comment type="caution">
    <text evidence="3">The sequence shown here is derived from an EMBL/GenBank/DDBJ whole genome shotgun (WGS) entry which is preliminary data.</text>
</comment>
<dbReference type="Proteomes" id="UP001163846">
    <property type="component" value="Unassembled WGS sequence"/>
</dbReference>
<evidence type="ECO:0000259" key="2">
    <source>
        <dbReference type="Pfam" id="PF20415"/>
    </source>
</evidence>
<evidence type="ECO:0000256" key="1">
    <source>
        <dbReference type="SAM" id="MobiDB-lite"/>
    </source>
</evidence>
<gene>
    <name evidence="3" type="ORF">F5878DRAFT_227413</name>
</gene>
<name>A0AA38P6G1_9AGAR</name>
<evidence type="ECO:0000313" key="4">
    <source>
        <dbReference type="Proteomes" id="UP001163846"/>
    </source>
</evidence>
<evidence type="ECO:0000313" key="3">
    <source>
        <dbReference type="EMBL" id="KAJ3837183.1"/>
    </source>
</evidence>
<reference evidence="3" key="1">
    <citation type="submission" date="2022-08" db="EMBL/GenBank/DDBJ databases">
        <authorList>
            <consortium name="DOE Joint Genome Institute"/>
            <person name="Min B."/>
            <person name="Riley R."/>
            <person name="Sierra-Patev S."/>
            <person name="Naranjo-Ortiz M."/>
            <person name="Looney B."/>
            <person name="Konkel Z."/>
            <person name="Slot J.C."/>
            <person name="Sakamoto Y."/>
            <person name="Steenwyk J.L."/>
            <person name="Rokas A."/>
            <person name="Carro J."/>
            <person name="Camarero S."/>
            <person name="Ferreira P."/>
            <person name="Molpeceres G."/>
            <person name="Ruiz-Duenas F.J."/>
            <person name="Serrano A."/>
            <person name="Henrissat B."/>
            <person name="Drula E."/>
            <person name="Hughes K.W."/>
            <person name="Mata J.L."/>
            <person name="Ishikawa N.K."/>
            <person name="Vargas-Isla R."/>
            <person name="Ushijima S."/>
            <person name="Smith C.A."/>
            <person name="Ahrendt S."/>
            <person name="Andreopoulos W."/>
            <person name="He G."/>
            <person name="Labutti K."/>
            <person name="Lipzen A."/>
            <person name="Ng V."/>
            <person name="Sandor L."/>
            <person name="Barry K."/>
            <person name="Martinez A.T."/>
            <person name="Xiao Y."/>
            <person name="Gibbons J.G."/>
            <person name="Terashima K."/>
            <person name="Hibbett D.S."/>
            <person name="Grigoriev I.V."/>
        </authorList>
    </citation>
    <scope>NUCLEOTIDE SEQUENCE</scope>
    <source>
        <strain evidence="3">TFB9207</strain>
    </source>
</reference>
<organism evidence="3 4">
    <name type="scientific">Lentinula raphanica</name>
    <dbReference type="NCBI Taxonomy" id="153919"/>
    <lineage>
        <taxon>Eukaryota</taxon>
        <taxon>Fungi</taxon>
        <taxon>Dikarya</taxon>
        <taxon>Basidiomycota</taxon>
        <taxon>Agaricomycotina</taxon>
        <taxon>Agaricomycetes</taxon>
        <taxon>Agaricomycetidae</taxon>
        <taxon>Agaricales</taxon>
        <taxon>Marasmiineae</taxon>
        <taxon>Omphalotaceae</taxon>
        <taxon>Lentinula</taxon>
    </lineage>
</organism>
<dbReference type="InterPro" id="IPR046522">
    <property type="entry name" value="DUF6699"/>
</dbReference>
<keyword evidence="4" id="KW-1185">Reference proteome</keyword>
<dbReference type="EMBL" id="MU806264">
    <property type="protein sequence ID" value="KAJ3837183.1"/>
    <property type="molecule type" value="Genomic_DNA"/>
</dbReference>
<dbReference type="Pfam" id="PF20415">
    <property type="entry name" value="DUF6699"/>
    <property type="match status" value="1"/>
</dbReference>